<keyword evidence="3" id="KW-1185">Reference proteome</keyword>
<proteinExistence type="predicted"/>
<dbReference type="Proteomes" id="UP000765509">
    <property type="component" value="Unassembled WGS sequence"/>
</dbReference>
<comment type="caution">
    <text evidence="2">The sequence shown here is derived from an EMBL/GenBank/DDBJ whole genome shotgun (WGS) entry which is preliminary data.</text>
</comment>
<accession>A0A9Q3KNE3</accession>
<dbReference type="AlphaFoldDB" id="A0A9Q3KNE3"/>
<dbReference type="OrthoDB" id="2787706at2759"/>
<sequence length="300" mass="34321">MRLFDTNTRRIVISRDYSPITTKFNYNHEAFLKKEPALLPVKTIATLNKCNDSIAIDLLFAELEETSFAVYLPQEPENNISDNAPHVYTIIVAPKPITQTRLISTVRKGYNKALKDINSSVSPSNIIRESHRKQIKPKEVNLTTNVQDDEDVLLSELVPVINAMSNPEERDKGRDSMAEDFNSPVSKNTGTLVSAPLNEKIIGNMWHLTCKKNEFGETTRYKARWVCFGNHQEHMVHYFHTYSLVARDESLNILLSLAINNDYHIFQFNIEMVFLYGEIGAPLYVSQAENFKIPGKNDWI</sequence>
<gene>
    <name evidence="2" type="ORF">O181_122040</name>
</gene>
<dbReference type="Pfam" id="PF07727">
    <property type="entry name" value="RVT_2"/>
    <property type="match status" value="1"/>
</dbReference>
<organism evidence="2 3">
    <name type="scientific">Austropuccinia psidii MF-1</name>
    <dbReference type="NCBI Taxonomy" id="1389203"/>
    <lineage>
        <taxon>Eukaryota</taxon>
        <taxon>Fungi</taxon>
        <taxon>Dikarya</taxon>
        <taxon>Basidiomycota</taxon>
        <taxon>Pucciniomycotina</taxon>
        <taxon>Pucciniomycetes</taxon>
        <taxon>Pucciniales</taxon>
        <taxon>Sphaerophragmiaceae</taxon>
        <taxon>Austropuccinia</taxon>
    </lineage>
</organism>
<feature type="domain" description="Reverse transcriptase Ty1/copia-type" evidence="1">
    <location>
        <begin position="188"/>
        <end position="297"/>
    </location>
</feature>
<dbReference type="InterPro" id="IPR013103">
    <property type="entry name" value="RVT_2"/>
</dbReference>
<evidence type="ECO:0000259" key="1">
    <source>
        <dbReference type="Pfam" id="PF07727"/>
    </source>
</evidence>
<evidence type="ECO:0000313" key="3">
    <source>
        <dbReference type="Proteomes" id="UP000765509"/>
    </source>
</evidence>
<evidence type="ECO:0000313" key="2">
    <source>
        <dbReference type="EMBL" id="MBW0582325.1"/>
    </source>
</evidence>
<dbReference type="EMBL" id="AVOT02112250">
    <property type="protein sequence ID" value="MBW0582325.1"/>
    <property type="molecule type" value="Genomic_DNA"/>
</dbReference>
<name>A0A9Q3KNE3_9BASI</name>
<protein>
    <recommendedName>
        <fullName evidence="1">Reverse transcriptase Ty1/copia-type domain-containing protein</fullName>
    </recommendedName>
</protein>
<reference evidence="2" key="1">
    <citation type="submission" date="2021-03" db="EMBL/GenBank/DDBJ databases">
        <title>Draft genome sequence of rust myrtle Austropuccinia psidii MF-1, a brazilian biotype.</title>
        <authorList>
            <person name="Quecine M.C."/>
            <person name="Pachon D.M.R."/>
            <person name="Bonatelli M.L."/>
            <person name="Correr F.H."/>
            <person name="Franceschini L.M."/>
            <person name="Leite T.F."/>
            <person name="Margarido G.R.A."/>
            <person name="Almeida C.A."/>
            <person name="Ferrarezi J.A."/>
            <person name="Labate C.A."/>
        </authorList>
    </citation>
    <scope>NUCLEOTIDE SEQUENCE</scope>
    <source>
        <strain evidence="2">MF-1</strain>
    </source>
</reference>